<sequence>MASSDSAPQADSATRRRTRAAIVDRAIVVLAARPDASLSVVAEAAEVSRST</sequence>
<comment type="caution">
    <text evidence="1">The sequence shown here is derived from an EMBL/GenBank/DDBJ whole genome shotgun (WGS) entry which is preliminary data.</text>
</comment>
<dbReference type="Proteomes" id="UP000886842">
    <property type="component" value="Unassembled WGS sequence"/>
</dbReference>
<dbReference type="Gene3D" id="1.10.357.10">
    <property type="entry name" value="Tetracycline Repressor, domain 2"/>
    <property type="match status" value="1"/>
</dbReference>
<evidence type="ECO:0000313" key="1">
    <source>
        <dbReference type="EMBL" id="HIT76530.1"/>
    </source>
</evidence>
<dbReference type="EMBL" id="DVLP01000385">
    <property type="protein sequence ID" value="HIT76530.1"/>
    <property type="molecule type" value="Genomic_DNA"/>
</dbReference>
<organism evidence="1 2">
    <name type="scientific">Candidatus Avipropionibacterium avicola</name>
    <dbReference type="NCBI Taxonomy" id="2840701"/>
    <lineage>
        <taxon>Bacteria</taxon>
        <taxon>Bacillati</taxon>
        <taxon>Actinomycetota</taxon>
        <taxon>Actinomycetes</taxon>
        <taxon>Propionibacteriales</taxon>
        <taxon>Propionibacteriaceae</taxon>
        <taxon>Propionibacteriaceae incertae sedis</taxon>
        <taxon>Candidatus Avipropionibacterium</taxon>
    </lineage>
</organism>
<evidence type="ECO:0000313" key="2">
    <source>
        <dbReference type="Proteomes" id="UP000886842"/>
    </source>
</evidence>
<gene>
    <name evidence="1" type="ORF">IAA98_13175</name>
</gene>
<accession>A0A9D1KNB8</accession>
<reference evidence="1" key="2">
    <citation type="journal article" date="2021" name="PeerJ">
        <title>Extensive microbial diversity within the chicken gut microbiome revealed by metagenomics and culture.</title>
        <authorList>
            <person name="Gilroy R."/>
            <person name="Ravi A."/>
            <person name="Getino M."/>
            <person name="Pursley I."/>
            <person name="Horton D.L."/>
            <person name="Alikhan N.F."/>
            <person name="Baker D."/>
            <person name="Gharbi K."/>
            <person name="Hall N."/>
            <person name="Watson M."/>
            <person name="Adriaenssens E.M."/>
            <person name="Foster-Nyarko E."/>
            <person name="Jarju S."/>
            <person name="Secka A."/>
            <person name="Antonio M."/>
            <person name="Oren A."/>
            <person name="Chaudhuri R.R."/>
            <person name="La Ragione R."/>
            <person name="Hildebrand F."/>
            <person name="Pallen M.J."/>
        </authorList>
    </citation>
    <scope>NUCLEOTIDE SEQUENCE</scope>
    <source>
        <strain evidence="1">ChiGjej1B1-24693</strain>
    </source>
</reference>
<dbReference type="AlphaFoldDB" id="A0A9D1KNB8"/>
<name>A0A9D1KNB8_9ACTN</name>
<protein>
    <submittedName>
        <fullName evidence="1">TetR/AcrR family transcriptional regulator</fullName>
    </submittedName>
</protein>
<feature type="non-terminal residue" evidence="1">
    <location>
        <position position="51"/>
    </location>
</feature>
<proteinExistence type="predicted"/>
<reference evidence="1" key="1">
    <citation type="submission" date="2020-10" db="EMBL/GenBank/DDBJ databases">
        <authorList>
            <person name="Gilroy R."/>
        </authorList>
    </citation>
    <scope>NUCLEOTIDE SEQUENCE</scope>
    <source>
        <strain evidence="1">ChiGjej1B1-24693</strain>
    </source>
</reference>